<dbReference type="RefSeq" id="WP_378139033.1">
    <property type="nucleotide sequence ID" value="NZ_JBHSMI010000064.1"/>
</dbReference>
<reference evidence="2" key="1">
    <citation type="journal article" date="2019" name="Int. J. Syst. Evol. Microbiol.">
        <title>The Global Catalogue of Microorganisms (GCM) 10K type strain sequencing project: providing services to taxonomists for standard genome sequencing and annotation.</title>
        <authorList>
            <consortium name="The Broad Institute Genomics Platform"/>
            <consortium name="The Broad Institute Genome Sequencing Center for Infectious Disease"/>
            <person name="Wu L."/>
            <person name="Ma J."/>
        </authorList>
    </citation>
    <scope>NUCLEOTIDE SEQUENCE [LARGE SCALE GENOMIC DNA]</scope>
    <source>
        <strain evidence="2">CGMCC 1.18575</strain>
    </source>
</reference>
<name>A0ABW0I020_9BACL</name>
<keyword evidence="2" id="KW-1185">Reference proteome</keyword>
<proteinExistence type="predicted"/>
<evidence type="ECO:0000313" key="1">
    <source>
        <dbReference type="EMBL" id="MFC5406870.1"/>
    </source>
</evidence>
<accession>A0ABW0I020</accession>
<dbReference type="EMBL" id="JBHSMI010000064">
    <property type="protein sequence ID" value="MFC5406870.1"/>
    <property type="molecule type" value="Genomic_DNA"/>
</dbReference>
<gene>
    <name evidence="1" type="ORF">ACFPOF_29445</name>
</gene>
<sequence>MNTFTLDEIGPQLVRVIFLHTVEIAIGIKEEHEVFQVSSDLVTACLALKINWKDNEDQPLIFEGKRCLKVGRTIFVSERCLNAGIKNKSKQEVPESKEIVSC</sequence>
<dbReference type="Proteomes" id="UP001596113">
    <property type="component" value="Unassembled WGS sequence"/>
</dbReference>
<protein>
    <submittedName>
        <fullName evidence="1">Uncharacterized protein</fullName>
    </submittedName>
</protein>
<comment type="caution">
    <text evidence="1">The sequence shown here is derived from an EMBL/GenBank/DDBJ whole genome shotgun (WGS) entry which is preliminary data.</text>
</comment>
<organism evidence="1 2">
    <name type="scientific">Cohnella soli</name>
    <dbReference type="NCBI Taxonomy" id="425005"/>
    <lineage>
        <taxon>Bacteria</taxon>
        <taxon>Bacillati</taxon>
        <taxon>Bacillota</taxon>
        <taxon>Bacilli</taxon>
        <taxon>Bacillales</taxon>
        <taxon>Paenibacillaceae</taxon>
        <taxon>Cohnella</taxon>
    </lineage>
</organism>
<evidence type="ECO:0000313" key="2">
    <source>
        <dbReference type="Proteomes" id="UP001596113"/>
    </source>
</evidence>